<dbReference type="Proteomes" id="UP000036045">
    <property type="component" value="Unassembled WGS sequence"/>
</dbReference>
<protein>
    <submittedName>
        <fullName evidence="1">Phage protein</fullName>
    </submittedName>
</protein>
<sequence>MPKRQTNNLKWTAELMLLSETIDPDTDRPILDYVKVRDMRYNNLGVTSTDKIFADRDTNEVVKKIETRFDRSVENNQKNYRVKVAERTYNIERIYVREQDRVMEVSLSYAD</sequence>
<evidence type="ECO:0000313" key="1">
    <source>
        <dbReference type="EMBL" id="KLV26216.1"/>
    </source>
</evidence>
<proteinExistence type="predicted"/>
<comment type="caution">
    <text evidence="1">The sequence shown here is derived from an EMBL/GenBank/DDBJ whole genome shotgun (WGS) entry which is preliminary data.</text>
</comment>
<evidence type="ECO:0000313" key="2">
    <source>
        <dbReference type="Proteomes" id="UP000036045"/>
    </source>
</evidence>
<accession>A0A0J1IJS0</accession>
<dbReference type="OrthoDB" id="2873631at2"/>
<name>A0A0J1IJS0_NIACI</name>
<dbReference type="EMBL" id="LDPH01000010">
    <property type="protein sequence ID" value="KLV26216.1"/>
    <property type="molecule type" value="Genomic_DNA"/>
</dbReference>
<dbReference type="RefSeq" id="WP_047942521.1">
    <property type="nucleotide sequence ID" value="NZ_LDPH01000010.1"/>
</dbReference>
<gene>
    <name evidence="1" type="ORF">ABW02_12740</name>
</gene>
<organism evidence="1 2">
    <name type="scientific">Niallia circulans</name>
    <name type="common">Bacillus circulans</name>
    <dbReference type="NCBI Taxonomy" id="1397"/>
    <lineage>
        <taxon>Bacteria</taxon>
        <taxon>Bacillati</taxon>
        <taxon>Bacillota</taxon>
        <taxon>Bacilli</taxon>
        <taxon>Bacillales</taxon>
        <taxon>Bacillaceae</taxon>
        <taxon>Niallia</taxon>
    </lineage>
</organism>
<dbReference type="PATRIC" id="fig|1397.4.peg.657"/>
<reference evidence="1 2" key="1">
    <citation type="submission" date="2015-05" db="EMBL/GenBank/DDBJ databases">
        <title>Whole genome sequence and identification of bacterial endophytes from Costus igneus.</title>
        <authorList>
            <person name="Lee Y.P."/>
            <person name="Gan H.M."/>
            <person name="Eng W."/>
            <person name="Wheatley M.S."/>
            <person name="Caraballo A."/>
            <person name="Polter S."/>
            <person name="Savka M.A."/>
            <person name="Hudson A.O."/>
        </authorList>
    </citation>
    <scope>NUCLEOTIDE SEQUENCE [LARGE SCALE GENOMIC DNA]</scope>
    <source>
        <strain evidence="1 2">RIT379</strain>
    </source>
</reference>
<keyword evidence="2" id="KW-1185">Reference proteome</keyword>
<dbReference type="AlphaFoldDB" id="A0A0J1IJS0"/>